<evidence type="ECO:0000256" key="2">
    <source>
        <dbReference type="ARBA" id="ARBA00006248"/>
    </source>
</evidence>
<dbReference type="CDD" id="cd13318">
    <property type="entry name" value="PH_IQSEC"/>
    <property type="match status" value="1"/>
</dbReference>
<feature type="region of interest" description="Disordered" evidence="6">
    <location>
        <begin position="26"/>
        <end position="58"/>
    </location>
</feature>
<feature type="compositionally biased region" description="Pro residues" evidence="6">
    <location>
        <begin position="1179"/>
        <end position="1194"/>
    </location>
</feature>
<feature type="compositionally biased region" description="Polar residues" evidence="6">
    <location>
        <begin position="359"/>
        <end position="374"/>
    </location>
</feature>
<dbReference type="InterPro" id="IPR001849">
    <property type="entry name" value="PH_domain"/>
</dbReference>
<feature type="region of interest" description="Disordered" evidence="6">
    <location>
        <begin position="1075"/>
        <end position="1120"/>
    </location>
</feature>
<dbReference type="PROSITE" id="PS50190">
    <property type="entry name" value="SEC7"/>
    <property type="match status" value="1"/>
</dbReference>
<feature type="compositionally biased region" description="Low complexity" evidence="6">
    <location>
        <begin position="411"/>
        <end position="434"/>
    </location>
</feature>
<dbReference type="PROSITE" id="PS50096">
    <property type="entry name" value="IQ"/>
    <property type="match status" value="1"/>
</dbReference>
<evidence type="ECO:0000259" key="7">
    <source>
        <dbReference type="PROSITE" id="PS50190"/>
    </source>
</evidence>
<dbReference type="GO" id="GO:0030036">
    <property type="term" value="P:actin cytoskeleton organization"/>
    <property type="evidence" value="ECO:0007669"/>
    <property type="project" value="TreeGrafter"/>
</dbReference>
<feature type="compositionally biased region" description="Pro residues" evidence="6">
    <location>
        <begin position="925"/>
        <end position="942"/>
    </location>
</feature>
<protein>
    <submittedName>
        <fullName evidence="8">IQ motif and Sec7 domain ArfGEF 2b</fullName>
    </submittedName>
</protein>
<keyword evidence="3" id="KW-0963">Cytoplasm</keyword>
<feature type="region of interest" description="Disordered" evidence="6">
    <location>
        <begin position="892"/>
        <end position="958"/>
    </location>
</feature>
<dbReference type="Pfam" id="PF01369">
    <property type="entry name" value="Sec7"/>
    <property type="match status" value="1"/>
</dbReference>
<dbReference type="Proteomes" id="UP000261380">
    <property type="component" value="Unplaced"/>
</dbReference>
<feature type="region of interest" description="Disordered" evidence="6">
    <location>
        <begin position="171"/>
        <end position="205"/>
    </location>
</feature>
<dbReference type="InterPro" id="IPR023394">
    <property type="entry name" value="Sec7_C_sf"/>
</dbReference>
<dbReference type="PANTHER" id="PTHR10663:SF314">
    <property type="entry name" value="IQ MOTIF AND SEC7 DOMAIN-CONTAINING PROTEIN 2"/>
    <property type="match status" value="1"/>
</dbReference>
<dbReference type="GO" id="GO:0005085">
    <property type="term" value="F:guanyl-nucleotide exchange factor activity"/>
    <property type="evidence" value="ECO:0007669"/>
    <property type="project" value="InterPro"/>
</dbReference>
<proteinExistence type="inferred from homology"/>
<dbReference type="GO" id="GO:0032012">
    <property type="term" value="P:regulation of ARF protein signal transduction"/>
    <property type="evidence" value="ECO:0007669"/>
    <property type="project" value="InterPro"/>
</dbReference>
<dbReference type="AlphaFoldDB" id="A0A3B5M6H6"/>
<reference evidence="8" key="1">
    <citation type="submission" date="2025-08" db="UniProtKB">
        <authorList>
            <consortium name="Ensembl"/>
        </authorList>
    </citation>
    <scope>IDENTIFICATION</scope>
</reference>
<dbReference type="FunFam" id="2.30.29.30:FF:000004">
    <property type="entry name" value="IQ motif and SEC7 domain-containing protein 1"/>
    <property type="match status" value="1"/>
</dbReference>
<evidence type="ECO:0000256" key="3">
    <source>
        <dbReference type="ARBA" id="ARBA00022490"/>
    </source>
</evidence>
<dbReference type="FunFam" id="1.10.220.20:FF:000001">
    <property type="entry name" value="IQ motif and SEC7 domain-containing protein 1"/>
    <property type="match status" value="1"/>
</dbReference>
<feature type="compositionally biased region" description="Low complexity" evidence="6">
    <location>
        <begin position="1195"/>
        <end position="1212"/>
    </location>
</feature>
<feature type="region of interest" description="Disordered" evidence="6">
    <location>
        <begin position="1153"/>
        <end position="1221"/>
    </location>
</feature>
<dbReference type="InterPro" id="IPR000904">
    <property type="entry name" value="Sec7_dom"/>
</dbReference>
<sequence>TECLTKYFYVEGESQCPETVVHKDSSFSQSPYLHSSERYTDSGGGGAPSAPRGTASVATSSPASLAWALRSRHQPASLALRKQEEEENKRCKALSDSYELSTDLQDKKVEMLERKYGGSFVSRRAAKTIQTAFRQYRMNKNFERLRSSASESRMTRRIILSNMRLQYSFDERQPPQQAQTQTNFTHSVAIGPPHSPDPDRAPDYTHLEDSFSKQVKSLADSIDDALTCRAGRAGGGHSMHGDSTATSYSDVTLYMDDGMPSSPLSLDRAPSSTDTEYWGPSGGVGGREDSRDTEGGGSSNSRRSTPCTECRDYRLRGAHLPLLTIEPPSDSSVDMSDRSDRGSLSRQLVYEQEPGVGSGSPQGTLKHTPNSGTHPSSAAAQPPTTPLSSSSSTALPPGALEQPCCSDGDNDSLNSTTNSNETVNCSSGSSSQDSLQEPLPPLGKQTYQRESRHSWDSPPFNSDVVQRRQYRIGLNLFNKKPEKGIQYLIERGFVSDTPVGIARFLLERKGLSRQMIGEFLGNRQKQFNKDVLDCVVDEMDFSGMDIDDALRKFQAQIKVQGEAQKVERLIEAFSQRYCVCNPTLVRQFQNPDTIFILAFAIILLNTDMYSPNIKAERKMKLEDFIKNLRGVDNGQDIPRDLLVGIYQRIQKWELRTNDDHVSQVQAVERVIVGKKPVLSLPHRRLVCCCQLYEVPDPNRPQRTGVHQREVFLFNDLLVVTKIFQKKKTSVTYSFRQSFPLVDMQVHMFQNSYYPHGIRLTSSSLGGERKVLIVFMAPSQQDRTRFVSDLRESIAEVQEMEKYRVESELEKQKGVIRPSLLTGTVVGGGVGVKSDVVNGTLGRTSFDDNCSVGEGLKRTALSSSLRDLSDTGETTSPLRQCQNHFSNIISPDWERAGAGVGPGGSNSSNNSSSFLGSLFGSKRAKPPGPLIPPGPPYPAPVPPLTTGGAPPHSPSSLCQLEGGASKIQALHAQFCHVGTIQPPPPYYHHHRFHVQPAPPPLQGVPPHTLQRGPLPCRPPVGPPHVQHPQLAHLSQLSQHGLQGRYTNMVVGCPPPLSPLSQHSQNQQFALYHMQPTQSARGAGGPGSKPPLTLSLSHPHAHSQTHPRHAQTPHPTSHSTHQTHFIFGTLPHNLPSASVSAHHAASAGPYLPQYPPLSSIPPPPPHSPLPPPLSPLTPLTPLSPHPPQHPGQPPQVPQVTGAGSTGTVGSSKSKPINRISTVV</sequence>
<feature type="compositionally biased region" description="Polar residues" evidence="6">
    <location>
        <begin position="174"/>
        <end position="186"/>
    </location>
</feature>
<feature type="region of interest" description="Disordered" evidence="6">
    <location>
        <begin position="259"/>
        <end position="308"/>
    </location>
</feature>
<dbReference type="SMART" id="SM00233">
    <property type="entry name" value="PH"/>
    <property type="match status" value="1"/>
</dbReference>
<evidence type="ECO:0000256" key="1">
    <source>
        <dbReference type="ARBA" id="ARBA00004496"/>
    </source>
</evidence>
<comment type="subcellular location">
    <subcellularLocation>
        <location evidence="1">Cytoplasm</location>
    </subcellularLocation>
</comment>
<dbReference type="PANTHER" id="PTHR10663">
    <property type="entry name" value="GUANYL-NUCLEOTIDE EXCHANGE FACTOR"/>
    <property type="match status" value="1"/>
</dbReference>
<dbReference type="SMART" id="SM00222">
    <property type="entry name" value="Sec7"/>
    <property type="match status" value="1"/>
</dbReference>
<organism evidence="8 9">
    <name type="scientific">Xiphophorus couchianus</name>
    <name type="common">Monterrey platyfish</name>
    <dbReference type="NCBI Taxonomy" id="32473"/>
    <lineage>
        <taxon>Eukaryota</taxon>
        <taxon>Metazoa</taxon>
        <taxon>Chordata</taxon>
        <taxon>Craniata</taxon>
        <taxon>Vertebrata</taxon>
        <taxon>Euteleostomi</taxon>
        <taxon>Actinopterygii</taxon>
        <taxon>Neopterygii</taxon>
        <taxon>Teleostei</taxon>
        <taxon>Neoteleostei</taxon>
        <taxon>Acanthomorphata</taxon>
        <taxon>Ovalentaria</taxon>
        <taxon>Atherinomorphae</taxon>
        <taxon>Cyprinodontiformes</taxon>
        <taxon>Poeciliidae</taxon>
        <taxon>Poeciliinae</taxon>
        <taxon>Xiphophorus</taxon>
    </lineage>
</organism>
<evidence type="ECO:0000313" key="8">
    <source>
        <dbReference type="Ensembl" id="ENSXCOP00000019030.1"/>
    </source>
</evidence>
<dbReference type="SUPFAM" id="SSF50729">
    <property type="entry name" value="PH domain-like"/>
    <property type="match status" value="1"/>
</dbReference>
<dbReference type="GO" id="GO:0005737">
    <property type="term" value="C:cytoplasm"/>
    <property type="evidence" value="ECO:0007669"/>
    <property type="project" value="UniProtKB-SubCell"/>
</dbReference>
<feature type="compositionally biased region" description="Low complexity" evidence="6">
    <location>
        <begin position="904"/>
        <end position="920"/>
    </location>
</feature>
<feature type="compositionally biased region" description="Basic residues" evidence="6">
    <location>
        <begin position="1097"/>
        <end position="1109"/>
    </location>
</feature>
<dbReference type="CDD" id="cd00171">
    <property type="entry name" value="Sec7"/>
    <property type="match status" value="1"/>
</dbReference>
<comment type="similarity">
    <text evidence="2">Belongs to the BRAG family.</text>
</comment>
<dbReference type="Gene3D" id="2.30.29.30">
    <property type="entry name" value="Pleckstrin-homology domain (PH domain)/Phosphotyrosine-binding domain (PTB)"/>
    <property type="match status" value="1"/>
</dbReference>
<dbReference type="FunFam" id="1.10.1000.11:FF:000001">
    <property type="entry name" value="IQ motif and SEC7 domain-containing protein 1"/>
    <property type="match status" value="1"/>
</dbReference>
<feature type="compositionally biased region" description="Pro residues" evidence="6">
    <location>
        <begin position="1153"/>
        <end position="1173"/>
    </location>
</feature>
<dbReference type="GeneTree" id="ENSGT00940000159667"/>
<keyword evidence="5" id="KW-0175">Coiled coil</keyword>
<evidence type="ECO:0000256" key="4">
    <source>
        <dbReference type="ARBA" id="ARBA00022553"/>
    </source>
</evidence>
<dbReference type="Gene3D" id="1.10.1000.11">
    <property type="entry name" value="Arf Nucleotide-binding Site Opener,domain 2"/>
    <property type="match status" value="1"/>
</dbReference>
<evidence type="ECO:0000256" key="5">
    <source>
        <dbReference type="ARBA" id="ARBA00023054"/>
    </source>
</evidence>
<feature type="domain" description="SEC7" evidence="7">
    <location>
        <begin position="459"/>
        <end position="652"/>
    </location>
</feature>
<name>A0A3B5M6H6_9TELE</name>
<feature type="compositionally biased region" description="Basic and acidic residues" evidence="6">
    <location>
        <begin position="196"/>
        <end position="205"/>
    </location>
</feature>
<feature type="compositionally biased region" description="Low complexity" evidence="6">
    <location>
        <begin position="1110"/>
        <end position="1120"/>
    </location>
</feature>
<dbReference type="InterPro" id="IPR035999">
    <property type="entry name" value="Sec7_dom_sf"/>
</dbReference>
<dbReference type="InterPro" id="IPR033742">
    <property type="entry name" value="IQSEC_PH"/>
</dbReference>
<accession>A0A3B5M6H6</accession>
<feature type="compositionally biased region" description="Low complexity" evidence="6">
    <location>
        <begin position="375"/>
        <end position="400"/>
    </location>
</feature>
<dbReference type="SUPFAM" id="SSF48425">
    <property type="entry name" value="Sec7 domain"/>
    <property type="match status" value="1"/>
</dbReference>
<dbReference type="Gene3D" id="1.10.220.20">
    <property type="match status" value="1"/>
</dbReference>
<evidence type="ECO:0000313" key="9">
    <source>
        <dbReference type="Proteomes" id="UP000261380"/>
    </source>
</evidence>
<dbReference type="Ensembl" id="ENSXCOT00000019267.1">
    <property type="protein sequence ID" value="ENSXCOP00000019030.1"/>
    <property type="gene ID" value="ENSXCOG00000014303.1"/>
</dbReference>
<keyword evidence="9" id="KW-1185">Reference proteome</keyword>
<dbReference type="InterPro" id="IPR011993">
    <property type="entry name" value="PH-like_dom_sf"/>
</dbReference>
<reference evidence="8" key="2">
    <citation type="submission" date="2025-09" db="UniProtKB">
        <authorList>
            <consortium name="Ensembl"/>
        </authorList>
    </citation>
    <scope>IDENTIFICATION</scope>
</reference>
<feature type="region of interest" description="Disordered" evidence="6">
    <location>
        <begin position="321"/>
        <end position="461"/>
    </location>
</feature>
<dbReference type="Pfam" id="PF16453">
    <property type="entry name" value="IQ_SEC7_PH"/>
    <property type="match status" value="1"/>
</dbReference>
<keyword evidence="4" id="KW-0597">Phosphoprotein</keyword>
<evidence type="ECO:0000256" key="6">
    <source>
        <dbReference type="SAM" id="MobiDB-lite"/>
    </source>
</evidence>